<accession>A0A699IHM4</accession>
<name>A0A699IHM4_TANCI</name>
<proteinExistence type="predicted"/>
<dbReference type="EMBL" id="BKCJ010292309">
    <property type="protein sequence ID" value="GEZ54729.1"/>
    <property type="molecule type" value="Genomic_DNA"/>
</dbReference>
<reference evidence="1" key="1">
    <citation type="journal article" date="2019" name="Sci. Rep.">
        <title>Draft genome of Tanacetum cinerariifolium, the natural source of mosquito coil.</title>
        <authorList>
            <person name="Yamashiro T."/>
            <person name="Shiraishi A."/>
            <person name="Satake H."/>
            <person name="Nakayama K."/>
        </authorList>
    </citation>
    <scope>NUCLEOTIDE SEQUENCE</scope>
</reference>
<protein>
    <submittedName>
        <fullName evidence="1">Uncharacterized protein</fullName>
    </submittedName>
</protein>
<gene>
    <name evidence="1" type="ORF">Tci_526702</name>
</gene>
<dbReference type="AlphaFoldDB" id="A0A699IHM4"/>
<organism evidence="1">
    <name type="scientific">Tanacetum cinerariifolium</name>
    <name type="common">Dalmatian daisy</name>
    <name type="synonym">Chrysanthemum cinerariifolium</name>
    <dbReference type="NCBI Taxonomy" id="118510"/>
    <lineage>
        <taxon>Eukaryota</taxon>
        <taxon>Viridiplantae</taxon>
        <taxon>Streptophyta</taxon>
        <taxon>Embryophyta</taxon>
        <taxon>Tracheophyta</taxon>
        <taxon>Spermatophyta</taxon>
        <taxon>Magnoliopsida</taxon>
        <taxon>eudicotyledons</taxon>
        <taxon>Gunneridae</taxon>
        <taxon>Pentapetalae</taxon>
        <taxon>asterids</taxon>
        <taxon>campanulids</taxon>
        <taxon>Asterales</taxon>
        <taxon>Asteraceae</taxon>
        <taxon>Asteroideae</taxon>
        <taxon>Anthemideae</taxon>
        <taxon>Anthemidinae</taxon>
        <taxon>Tanacetum</taxon>
    </lineage>
</organism>
<evidence type="ECO:0000313" key="1">
    <source>
        <dbReference type="EMBL" id="GEZ54729.1"/>
    </source>
</evidence>
<comment type="caution">
    <text evidence="1">The sequence shown here is derived from an EMBL/GenBank/DDBJ whole genome shotgun (WGS) entry which is preliminary data.</text>
</comment>
<sequence>MEDTMLELVEVCRQKEFYYMHNNVDDLIESTLNSKLLSINLNSQHFDKKKQEVKNVVEQPTKYGTRIAESLQNFRVVHKKSSISLKSTSHISSVHAIAPILPNEEPTYSFSMGYEHLNTTFETELDEVVESSAKNLVPIPCEYEVTLDNDSEYEVPVKDEFSAFTTFTNPLFNDKDDFTIHDEDVPIEEYKVYSNPLFDDDEIYSDELESHCFNVESDFVETSSNRDTLIDSSSKFDFLKEFSGALMPTSLADEEHIRREHAECTSLMERLFTINPCPRLTVNANIIVESPPSSLFPVQDNDSQREEIDIVTNTDELLPPGFENDDSEGEIDVIEELRVDNSISYVVRYVVKMMIIFLSCLSSEFFYHILSIPRFFLYFSLLRVKTPSLTLASSFRAGGISLG</sequence>